<dbReference type="InterPro" id="IPR016135">
    <property type="entry name" value="UBQ-conjugating_enzyme/RWD"/>
</dbReference>
<keyword evidence="1" id="KW-0479">Metal-binding</keyword>
<dbReference type="PROSITE" id="PS50127">
    <property type="entry name" value="UBC_2"/>
    <property type="match status" value="1"/>
</dbReference>
<dbReference type="GO" id="GO:0008270">
    <property type="term" value="F:zinc ion binding"/>
    <property type="evidence" value="ECO:0007669"/>
    <property type="project" value="UniProtKB-KW"/>
</dbReference>
<dbReference type="SUPFAM" id="SSF54495">
    <property type="entry name" value="UBC-like"/>
    <property type="match status" value="1"/>
</dbReference>
<dbReference type="EMBL" id="HBKQ01055493">
    <property type="protein sequence ID" value="CAE2281755.1"/>
    <property type="molecule type" value="Transcribed_RNA"/>
</dbReference>
<feature type="domain" description="RING-CH-type" evidence="5">
    <location>
        <begin position="643"/>
        <end position="714"/>
    </location>
</feature>
<evidence type="ECO:0000259" key="4">
    <source>
        <dbReference type="PROSITE" id="PS50127"/>
    </source>
</evidence>
<proteinExistence type="predicted"/>
<dbReference type="Pfam" id="PF02622">
    <property type="entry name" value="DUF179"/>
    <property type="match status" value="1"/>
</dbReference>
<dbReference type="PANTHER" id="PTHR31299">
    <property type="entry name" value="ESTERASE, PUTATIVE (AFU_ORTHOLOGUE AFUA_1G05850)-RELATED"/>
    <property type="match status" value="1"/>
</dbReference>
<dbReference type="Pfam" id="PF00179">
    <property type="entry name" value="UQ_con"/>
    <property type="match status" value="1"/>
</dbReference>
<dbReference type="Gene3D" id="3.40.1660.10">
    <property type="entry name" value="EreA-like (biosynthetic domain)"/>
    <property type="match status" value="1"/>
</dbReference>
<dbReference type="Gene3D" id="3.30.1870.10">
    <property type="entry name" value="EreA-like, domain 2"/>
    <property type="match status" value="1"/>
</dbReference>
<dbReference type="SMART" id="SM00744">
    <property type="entry name" value="RINGv"/>
    <property type="match status" value="1"/>
</dbReference>
<dbReference type="CDD" id="cd23799">
    <property type="entry name" value="UBCc_UBE2J"/>
    <property type="match status" value="1"/>
</dbReference>
<dbReference type="InterPro" id="IPR013083">
    <property type="entry name" value="Znf_RING/FYVE/PHD"/>
</dbReference>
<dbReference type="SMART" id="SM00212">
    <property type="entry name" value="UBCc"/>
    <property type="match status" value="1"/>
</dbReference>
<evidence type="ECO:0008006" key="7">
    <source>
        <dbReference type="Google" id="ProtNLM"/>
    </source>
</evidence>
<evidence type="ECO:0000256" key="3">
    <source>
        <dbReference type="ARBA" id="ARBA00022833"/>
    </source>
</evidence>
<dbReference type="SUPFAM" id="SSF143456">
    <property type="entry name" value="VC0467-like"/>
    <property type="match status" value="1"/>
</dbReference>
<dbReference type="SUPFAM" id="SSF159501">
    <property type="entry name" value="EreA/ChaN-like"/>
    <property type="match status" value="1"/>
</dbReference>
<dbReference type="Gene3D" id="3.30.40.10">
    <property type="entry name" value="Zinc/RING finger domain, C3HC4 (zinc finger)"/>
    <property type="match status" value="1"/>
</dbReference>
<evidence type="ECO:0000313" key="6">
    <source>
        <dbReference type="EMBL" id="CAE2281755.1"/>
    </source>
</evidence>
<dbReference type="AlphaFoldDB" id="A0A7S4K280"/>
<gene>
    <name evidence="6" type="ORF">OAUR00152_LOCUS38005</name>
</gene>
<feature type="domain" description="UBC core" evidence="4">
    <location>
        <begin position="478"/>
        <end position="628"/>
    </location>
</feature>
<evidence type="ECO:0000256" key="1">
    <source>
        <dbReference type="ARBA" id="ARBA00022723"/>
    </source>
</evidence>
<evidence type="ECO:0000256" key="2">
    <source>
        <dbReference type="ARBA" id="ARBA00022771"/>
    </source>
</evidence>
<name>A0A7S4K280_9STRA</name>
<dbReference type="CDD" id="cd14728">
    <property type="entry name" value="Ere-like"/>
    <property type="match status" value="1"/>
</dbReference>
<dbReference type="SUPFAM" id="SSF57850">
    <property type="entry name" value="RING/U-box"/>
    <property type="match status" value="1"/>
</dbReference>
<organism evidence="6">
    <name type="scientific">Odontella aurita</name>
    <dbReference type="NCBI Taxonomy" id="265563"/>
    <lineage>
        <taxon>Eukaryota</taxon>
        <taxon>Sar</taxon>
        <taxon>Stramenopiles</taxon>
        <taxon>Ochrophyta</taxon>
        <taxon>Bacillariophyta</taxon>
        <taxon>Mediophyceae</taxon>
        <taxon>Biddulphiophycidae</taxon>
        <taxon>Eupodiscales</taxon>
        <taxon>Odontellaceae</taxon>
        <taxon>Odontella</taxon>
    </lineage>
</organism>
<dbReference type="GO" id="GO:0046677">
    <property type="term" value="P:response to antibiotic"/>
    <property type="evidence" value="ECO:0007669"/>
    <property type="project" value="InterPro"/>
</dbReference>
<reference evidence="6" key="1">
    <citation type="submission" date="2021-01" db="EMBL/GenBank/DDBJ databases">
        <authorList>
            <person name="Corre E."/>
            <person name="Pelletier E."/>
            <person name="Niang G."/>
            <person name="Scheremetjew M."/>
            <person name="Finn R."/>
            <person name="Kale V."/>
            <person name="Holt S."/>
            <person name="Cochrane G."/>
            <person name="Meng A."/>
            <person name="Brown T."/>
            <person name="Cohen L."/>
        </authorList>
    </citation>
    <scope>NUCLEOTIDE SEQUENCE</scope>
    <source>
        <strain evidence="6">Isolate 1302-5</strain>
    </source>
</reference>
<dbReference type="Pfam" id="PF12906">
    <property type="entry name" value="RINGv"/>
    <property type="match status" value="1"/>
</dbReference>
<evidence type="ECO:0000259" key="5">
    <source>
        <dbReference type="PROSITE" id="PS51292"/>
    </source>
</evidence>
<dbReference type="InterPro" id="IPR000608">
    <property type="entry name" value="UBC"/>
</dbReference>
<protein>
    <recommendedName>
        <fullName evidence="7">UBC core domain-containing protein</fullName>
    </recommendedName>
</protein>
<dbReference type="CDD" id="cd16495">
    <property type="entry name" value="RING_CH-C4HC3_MARCH"/>
    <property type="match status" value="1"/>
</dbReference>
<sequence>MSSNEVIAALSGHVVPFPSPLPPEQEDELLSRMVPGRAEVVLLGESTHGSEDFYRYRRLLTKHLVRDRGFRAVLLEAEWPDIYNVNLHLTKAKSPYQSVAAALAQIRGHGKHMWQNHETIALLEWIKAFNESQQYRPDSIVYVFGIDCQQIYRSLNVLYVALAEVDFALCQELKGRLSFFNGHSEDEHEYARKTVGGIGSENISEILQQILSEFQWKHFDRLKAKLPPDRMLDILNIEQNLEVLVNAEEYFKKMVLEPAGSNVSWNTRDQHMALTVSRIHERLGLVFSTNQEEVTTKVVCWAHNSHIGNSAATARGGADFTRNETWNLGQMVHQVTDRSFLLGFDTFEGTVTALANGNDSTKTYNLRPAIEGSIEHLCHRVCESLPCSAFLLPLETEGMSGQLREALSSRVHQRYVGVHYRPDTEMRSHYNEAGLIGQFDALVFIDKTSALRVLKPEELQAVARVPADSKKGAKSNKFGVRRLMQEYVRLRKHPIPHIRIAAEEDDLYKCHFLLTFDSGVYAGGEYHGLLNLPQDYPMAPPRISFFTPSGRFETGERVCVSFSDYHPELWNPSWGIESVLVGLQSFMQEECPEALGSTISSAAKRRKLSSESHVFNMKDECYQQLFANENKEKAWEGGSEEKKDEEDSRSCRYCRVPGGELVSPCDCKGSNEWVHLECLAKWQYQAILSQNTHPKYQTGLEKICNVCQREFRIKQYEREKLMISFTGAEMANMIARGCVLVATERSSRRNVQLMEQYEYLRDKLQHWTKGVFLITECMTSRDGKKQSIIGLGLTNEMDDFEAKRRVQALSKLGLQEGTRQFIGGPVSPEDAYVLFAVQASKVNSNRSPDYCWSVLPNADDGDVSVWFVSLHHYVSRALSWAGDALIEARVYWGCACWDRVQLLGEIARGGWGVATGQPDSWSQPIELCWQSCLERAIFAGSNDFSKFDEDD</sequence>
<dbReference type="PROSITE" id="PS51292">
    <property type="entry name" value="ZF_RING_CH"/>
    <property type="match status" value="1"/>
</dbReference>
<dbReference type="InterPro" id="IPR052036">
    <property type="entry name" value="Hydrolase/PRTase-associated"/>
</dbReference>
<accession>A0A7S4K280</accession>
<keyword evidence="3" id="KW-0862">Zinc</keyword>
<dbReference type="InterPro" id="IPR007815">
    <property type="entry name" value="Emycin_Estase"/>
</dbReference>
<keyword evidence="2" id="KW-0863">Zinc-finger</keyword>
<dbReference type="Gene3D" id="3.40.1740.10">
    <property type="entry name" value="VC0467-like"/>
    <property type="match status" value="1"/>
</dbReference>
<dbReference type="PANTHER" id="PTHR31299:SF0">
    <property type="entry name" value="ESTERASE, PUTATIVE (AFU_ORTHOLOGUE AFUA_1G05850)-RELATED"/>
    <property type="match status" value="1"/>
</dbReference>
<dbReference type="Gene3D" id="3.10.110.10">
    <property type="entry name" value="Ubiquitin Conjugating Enzyme"/>
    <property type="match status" value="1"/>
</dbReference>
<dbReference type="Pfam" id="PF05139">
    <property type="entry name" value="Erythro_esteras"/>
    <property type="match status" value="1"/>
</dbReference>
<dbReference type="Gene3D" id="1.20.1440.30">
    <property type="entry name" value="Biosynthetic Protein domain"/>
    <property type="match status" value="1"/>
</dbReference>
<dbReference type="InterPro" id="IPR011016">
    <property type="entry name" value="Znf_RING-CH"/>
</dbReference>
<dbReference type="InterPro" id="IPR003774">
    <property type="entry name" value="AlgH-like"/>
</dbReference>